<feature type="domain" description="Amidohydrolase 3" evidence="1">
    <location>
        <begin position="6"/>
        <end position="219"/>
    </location>
</feature>
<comment type="caution">
    <text evidence="2">The sequence shown here is derived from an EMBL/GenBank/DDBJ whole genome shotgun (WGS) entry which is preliminary data.</text>
</comment>
<dbReference type="InterPro" id="IPR011059">
    <property type="entry name" value="Metal-dep_hydrolase_composite"/>
</dbReference>
<gene>
    <name evidence="2" type="ORF">ADK38_27965</name>
</gene>
<dbReference type="Gene3D" id="3.20.20.140">
    <property type="entry name" value="Metal-dependent hydrolases"/>
    <property type="match status" value="1"/>
</dbReference>
<dbReference type="InterPro" id="IPR032466">
    <property type="entry name" value="Metal_Hydrolase"/>
</dbReference>
<feature type="non-terminal residue" evidence="2">
    <location>
        <position position="1"/>
    </location>
</feature>
<evidence type="ECO:0000259" key="1">
    <source>
        <dbReference type="Pfam" id="PF07969"/>
    </source>
</evidence>
<dbReference type="Gene3D" id="2.30.40.10">
    <property type="entry name" value="Urease, subunit C, domain 1"/>
    <property type="match status" value="1"/>
</dbReference>
<dbReference type="SUPFAM" id="SSF51556">
    <property type="entry name" value="Metallo-dependent hydrolases"/>
    <property type="match status" value="1"/>
</dbReference>
<evidence type="ECO:0000313" key="3">
    <source>
        <dbReference type="Proteomes" id="UP000037020"/>
    </source>
</evidence>
<dbReference type="EMBL" id="LGUT01002500">
    <property type="protein sequence ID" value="KOG86985.1"/>
    <property type="molecule type" value="Genomic_DNA"/>
</dbReference>
<reference evidence="2 3" key="1">
    <citation type="submission" date="2015-07" db="EMBL/GenBank/DDBJ databases">
        <authorList>
            <person name="Ju K.-S."/>
            <person name="Doroghazi J.R."/>
            <person name="Metcalf W.W."/>
        </authorList>
    </citation>
    <scope>NUCLEOTIDE SEQUENCE [LARGE SCALE GENOMIC DNA]</scope>
    <source>
        <strain evidence="2 3">NRRL B-3589</strain>
    </source>
</reference>
<organism evidence="2 3">
    <name type="scientific">Streptomyces varsoviensis</name>
    <dbReference type="NCBI Taxonomy" id="67373"/>
    <lineage>
        <taxon>Bacteria</taxon>
        <taxon>Bacillati</taxon>
        <taxon>Actinomycetota</taxon>
        <taxon>Actinomycetes</taxon>
        <taxon>Kitasatosporales</taxon>
        <taxon>Streptomycetaceae</taxon>
        <taxon>Streptomyces</taxon>
    </lineage>
</organism>
<protein>
    <submittedName>
        <fullName evidence="2">Amidohydrolase</fullName>
    </submittedName>
</protein>
<evidence type="ECO:0000313" key="2">
    <source>
        <dbReference type="EMBL" id="KOG86985.1"/>
    </source>
</evidence>
<dbReference type="PANTHER" id="PTHR22642:SF2">
    <property type="entry name" value="PROTEIN LONG AFTER FAR-RED 3"/>
    <property type="match status" value="1"/>
</dbReference>
<dbReference type="Proteomes" id="UP000037020">
    <property type="component" value="Unassembled WGS sequence"/>
</dbReference>
<accession>A0ABR5J0Q2</accession>
<dbReference type="PANTHER" id="PTHR22642">
    <property type="entry name" value="IMIDAZOLONEPROPIONASE"/>
    <property type="match status" value="1"/>
</dbReference>
<sequence length="222" mass="23999">THTQRVEELDAIVRYAHRAGHQLGVHITGDHGIDAVVDAFEAAQTDAPRPDARHYVIHGDFASPRSLATLARHGWGINMNPGVKDAIADLMDGIVGPERSAYQWPVRSASEAGIPVTASSDAPITYPDWRRGVASMMLRESKASGRPSGPEQCVDLETAIRAYTSNAAWQDFAESWKGSLERGKVADICVVDGDLAHADPHEIATMPVAMTVFDGEIVHDAR</sequence>
<keyword evidence="3" id="KW-1185">Reference proteome</keyword>
<proteinExistence type="predicted"/>
<name>A0ABR5J0Q2_9ACTN</name>
<dbReference type="SUPFAM" id="SSF51338">
    <property type="entry name" value="Composite domain of metallo-dependent hydrolases"/>
    <property type="match status" value="1"/>
</dbReference>
<dbReference type="InterPro" id="IPR013108">
    <property type="entry name" value="Amidohydro_3"/>
</dbReference>
<dbReference type="Pfam" id="PF07969">
    <property type="entry name" value="Amidohydro_3"/>
    <property type="match status" value="1"/>
</dbReference>